<dbReference type="PANTHER" id="PTHR35218:SF7">
    <property type="entry name" value="ENDONUCLEASE_EXONUCLEASE_PHOSPHATASE"/>
    <property type="match status" value="1"/>
</dbReference>
<protein>
    <recommendedName>
        <fullName evidence="3">Endonuclease/exonuclease/phosphatase</fullName>
    </recommendedName>
</protein>
<dbReference type="InParanoid" id="A0A2P5CAA0"/>
<dbReference type="OrthoDB" id="1001388at2759"/>
<reference evidence="2" key="1">
    <citation type="submission" date="2016-06" db="EMBL/GenBank/DDBJ databases">
        <title>Parallel loss of symbiosis genes in relatives of nitrogen-fixing non-legume Parasponia.</title>
        <authorList>
            <person name="Van Velzen R."/>
            <person name="Holmer R."/>
            <person name="Bu F."/>
            <person name="Rutten L."/>
            <person name="Van Zeijl A."/>
            <person name="Liu W."/>
            <person name="Santuari L."/>
            <person name="Cao Q."/>
            <person name="Sharma T."/>
            <person name="Shen D."/>
            <person name="Roswanjaya Y."/>
            <person name="Wardhani T."/>
            <person name="Kalhor M.S."/>
            <person name="Jansen J."/>
            <person name="Van den Hoogen J."/>
            <person name="Gungor B."/>
            <person name="Hartog M."/>
            <person name="Hontelez J."/>
            <person name="Verver J."/>
            <person name="Yang W.-C."/>
            <person name="Schijlen E."/>
            <person name="Repin R."/>
            <person name="Schilthuizen M."/>
            <person name="Schranz E."/>
            <person name="Heidstra R."/>
            <person name="Miyata K."/>
            <person name="Fedorova E."/>
            <person name="Kohlen W."/>
            <person name="Bisseling T."/>
            <person name="Smit S."/>
            <person name="Geurts R."/>
        </authorList>
    </citation>
    <scope>NUCLEOTIDE SEQUENCE [LARGE SCALE GENOMIC DNA]</scope>
    <source>
        <strain evidence="2">cv. RG33-2</strain>
    </source>
</reference>
<name>A0A2P5CAA0_TREOI</name>
<accession>A0A2P5CAA0</accession>
<dbReference type="InterPro" id="IPR036691">
    <property type="entry name" value="Endo/exonu/phosph_ase_sf"/>
</dbReference>
<dbReference type="AlphaFoldDB" id="A0A2P5CAA0"/>
<evidence type="ECO:0008006" key="3">
    <source>
        <dbReference type="Google" id="ProtNLM"/>
    </source>
</evidence>
<evidence type="ECO:0000313" key="1">
    <source>
        <dbReference type="EMBL" id="PON57973.1"/>
    </source>
</evidence>
<dbReference type="PANTHER" id="PTHR35218">
    <property type="entry name" value="RNASE H DOMAIN-CONTAINING PROTEIN"/>
    <property type="match status" value="1"/>
</dbReference>
<sequence length="220" mass="24467">MVMTPAHTLPNVTLPITTPPGNKELEMFTSIFPYALPQMSFVFLNPIALPILPHLLSLEVATRLWMPQLWLHRRYNRPSLELSRFGLLLNTPKLSSLHFYNFIHVPPIGCAGGLCVAWKNGVDFEPTFLSKNAISGIVYSDPVTTPWSLTAVYRPPNVVDRESFWDKLESMIEKFAGPWLLISEFNGTLSNLDRAGGNPSSSTAASRALQNNVQSMGLIS</sequence>
<proteinExistence type="predicted"/>
<organism evidence="1 2">
    <name type="scientific">Trema orientale</name>
    <name type="common">Charcoal tree</name>
    <name type="synonym">Celtis orientalis</name>
    <dbReference type="NCBI Taxonomy" id="63057"/>
    <lineage>
        <taxon>Eukaryota</taxon>
        <taxon>Viridiplantae</taxon>
        <taxon>Streptophyta</taxon>
        <taxon>Embryophyta</taxon>
        <taxon>Tracheophyta</taxon>
        <taxon>Spermatophyta</taxon>
        <taxon>Magnoliopsida</taxon>
        <taxon>eudicotyledons</taxon>
        <taxon>Gunneridae</taxon>
        <taxon>Pentapetalae</taxon>
        <taxon>rosids</taxon>
        <taxon>fabids</taxon>
        <taxon>Rosales</taxon>
        <taxon>Cannabaceae</taxon>
        <taxon>Trema</taxon>
    </lineage>
</organism>
<dbReference type="Proteomes" id="UP000237000">
    <property type="component" value="Unassembled WGS sequence"/>
</dbReference>
<gene>
    <name evidence="1" type="ORF">TorRG33x02_292330</name>
</gene>
<keyword evidence="2" id="KW-1185">Reference proteome</keyword>
<evidence type="ECO:0000313" key="2">
    <source>
        <dbReference type="Proteomes" id="UP000237000"/>
    </source>
</evidence>
<dbReference type="EMBL" id="JXTC01000391">
    <property type="protein sequence ID" value="PON57973.1"/>
    <property type="molecule type" value="Genomic_DNA"/>
</dbReference>
<comment type="caution">
    <text evidence="1">The sequence shown here is derived from an EMBL/GenBank/DDBJ whole genome shotgun (WGS) entry which is preliminary data.</text>
</comment>
<dbReference type="Gene3D" id="3.60.10.10">
    <property type="entry name" value="Endonuclease/exonuclease/phosphatase"/>
    <property type="match status" value="1"/>
</dbReference>